<accession>A0A919PRM5</accession>
<keyword evidence="3" id="KW-0560">Oxidoreductase</keyword>
<dbReference type="EMBL" id="BONQ01000110">
    <property type="protein sequence ID" value="GIG48967.1"/>
    <property type="molecule type" value="Genomic_DNA"/>
</dbReference>
<organism evidence="6 7">
    <name type="scientific">Dactylosporangium siamense</name>
    <dbReference type="NCBI Taxonomy" id="685454"/>
    <lineage>
        <taxon>Bacteria</taxon>
        <taxon>Bacillati</taxon>
        <taxon>Actinomycetota</taxon>
        <taxon>Actinomycetes</taxon>
        <taxon>Micromonosporales</taxon>
        <taxon>Micromonosporaceae</taxon>
        <taxon>Dactylosporangium</taxon>
    </lineage>
</organism>
<dbReference type="GO" id="GO:0008726">
    <property type="term" value="F:alkanesulfonate monooxygenase activity"/>
    <property type="evidence" value="ECO:0007669"/>
    <property type="project" value="TreeGrafter"/>
</dbReference>
<evidence type="ECO:0000256" key="3">
    <source>
        <dbReference type="ARBA" id="ARBA00023002"/>
    </source>
</evidence>
<evidence type="ECO:0000256" key="1">
    <source>
        <dbReference type="ARBA" id="ARBA00022630"/>
    </source>
</evidence>
<evidence type="ECO:0000259" key="5">
    <source>
        <dbReference type="Pfam" id="PF00296"/>
    </source>
</evidence>
<gene>
    <name evidence="6" type="ORF">Dsi01nite_070080</name>
</gene>
<dbReference type="GO" id="GO:0046306">
    <property type="term" value="P:alkanesulfonate catabolic process"/>
    <property type="evidence" value="ECO:0007669"/>
    <property type="project" value="TreeGrafter"/>
</dbReference>
<dbReference type="InterPro" id="IPR011251">
    <property type="entry name" value="Luciferase-like_dom"/>
</dbReference>
<dbReference type="InterPro" id="IPR019921">
    <property type="entry name" value="Lucif-like_OxRdtase_Rv2161c"/>
</dbReference>
<proteinExistence type="predicted"/>
<dbReference type="PANTHER" id="PTHR42847">
    <property type="entry name" value="ALKANESULFONATE MONOOXYGENASE"/>
    <property type="match status" value="1"/>
</dbReference>
<dbReference type="NCBIfam" id="TIGR03619">
    <property type="entry name" value="F420_Rv2161c"/>
    <property type="match status" value="1"/>
</dbReference>
<evidence type="ECO:0000313" key="6">
    <source>
        <dbReference type="EMBL" id="GIG48967.1"/>
    </source>
</evidence>
<dbReference type="Gene3D" id="3.20.20.30">
    <property type="entry name" value="Luciferase-like domain"/>
    <property type="match status" value="1"/>
</dbReference>
<dbReference type="SUPFAM" id="SSF51679">
    <property type="entry name" value="Bacterial luciferase-like"/>
    <property type="match status" value="1"/>
</dbReference>
<reference evidence="6" key="1">
    <citation type="submission" date="2021-01" db="EMBL/GenBank/DDBJ databases">
        <title>Whole genome shotgun sequence of Dactylosporangium siamense NBRC 106093.</title>
        <authorList>
            <person name="Komaki H."/>
            <person name="Tamura T."/>
        </authorList>
    </citation>
    <scope>NUCLEOTIDE SEQUENCE</scope>
    <source>
        <strain evidence="6">NBRC 106093</strain>
    </source>
</reference>
<comment type="caution">
    <text evidence="6">The sequence shown here is derived from an EMBL/GenBank/DDBJ whole genome shotgun (WGS) entry which is preliminary data.</text>
</comment>
<dbReference type="InterPro" id="IPR036661">
    <property type="entry name" value="Luciferase-like_sf"/>
</dbReference>
<keyword evidence="2" id="KW-0288">FMN</keyword>
<evidence type="ECO:0000256" key="2">
    <source>
        <dbReference type="ARBA" id="ARBA00022643"/>
    </source>
</evidence>
<dbReference type="Proteomes" id="UP000660611">
    <property type="component" value="Unassembled WGS sequence"/>
</dbReference>
<keyword evidence="7" id="KW-1185">Reference proteome</keyword>
<dbReference type="AlphaFoldDB" id="A0A919PRM5"/>
<evidence type="ECO:0000313" key="7">
    <source>
        <dbReference type="Proteomes" id="UP000660611"/>
    </source>
</evidence>
<dbReference type="Pfam" id="PF00296">
    <property type="entry name" value="Bac_luciferase"/>
    <property type="match status" value="1"/>
</dbReference>
<dbReference type="RefSeq" id="WP_203850656.1">
    <property type="nucleotide sequence ID" value="NZ_BAAAVW010000020.1"/>
</dbReference>
<keyword evidence="4" id="KW-0503">Monooxygenase</keyword>
<keyword evidence="1" id="KW-0285">Flavoprotein</keyword>
<sequence length="288" mass="30946">MELKLGVMPVLGGTGAADPATTARFVRLLEDLGCESVWAVEHVVVPDDYTSVYPYDPGGRMSLGAGDDVPDPLHWLTFAAACTTTLRLGTAMLILPEHHPVDLAKRLATVDVLSGGRLLAGIGVGWLREEYDAVGVPFEERGARADEHLAAMHALWTQAPAAYTGRFVSFRDVHSRPRPTRPGGVPIVVGGHSMAAVRRAARFGSGWYPLGVTGDRFAVLLGALRAECAAAGRSIDDIEITMRAPGNVGDLETLRSLGVARVVIRADPNDPVGVRDKVRRYQREVLRV</sequence>
<dbReference type="PANTHER" id="PTHR42847:SF4">
    <property type="entry name" value="ALKANESULFONATE MONOOXYGENASE-RELATED"/>
    <property type="match status" value="1"/>
</dbReference>
<feature type="domain" description="Luciferase-like" evidence="5">
    <location>
        <begin position="13"/>
        <end position="245"/>
    </location>
</feature>
<protein>
    <recommendedName>
        <fullName evidence="5">Luciferase-like domain-containing protein</fullName>
    </recommendedName>
</protein>
<evidence type="ECO:0000256" key="4">
    <source>
        <dbReference type="ARBA" id="ARBA00023033"/>
    </source>
</evidence>
<name>A0A919PRM5_9ACTN</name>
<dbReference type="InterPro" id="IPR050172">
    <property type="entry name" value="SsuD_RutA_monooxygenase"/>
</dbReference>